<dbReference type="Pfam" id="PF13639">
    <property type="entry name" value="zf-RING_2"/>
    <property type="match status" value="1"/>
</dbReference>
<dbReference type="OrthoDB" id="298273at2759"/>
<evidence type="ECO:0000259" key="6">
    <source>
        <dbReference type="PROSITE" id="PS50089"/>
    </source>
</evidence>
<dbReference type="EMBL" id="LDAU01000058">
    <property type="protein sequence ID" value="KRX08774.1"/>
    <property type="molecule type" value="Genomic_DNA"/>
</dbReference>
<protein>
    <recommendedName>
        <fullName evidence="6">RING-type domain-containing protein</fullName>
    </recommendedName>
</protein>
<evidence type="ECO:0000256" key="4">
    <source>
        <dbReference type="PROSITE-ProRule" id="PRU00175"/>
    </source>
</evidence>
<dbReference type="InParanoid" id="A0A0V0R2P1"/>
<keyword evidence="5" id="KW-0472">Membrane</keyword>
<dbReference type="PROSITE" id="PS50089">
    <property type="entry name" value="ZF_RING_2"/>
    <property type="match status" value="1"/>
</dbReference>
<keyword evidence="3" id="KW-0862">Zinc</keyword>
<evidence type="ECO:0000313" key="8">
    <source>
        <dbReference type="Proteomes" id="UP000054937"/>
    </source>
</evidence>
<evidence type="ECO:0000256" key="5">
    <source>
        <dbReference type="SAM" id="Phobius"/>
    </source>
</evidence>
<dbReference type="InterPro" id="IPR013083">
    <property type="entry name" value="Znf_RING/FYVE/PHD"/>
</dbReference>
<accession>A0A0V0R2P1</accession>
<dbReference type="PANTHER" id="PTHR45931:SF16">
    <property type="entry name" value="RING_U-BOX SUPERFAMILY PROTEIN"/>
    <property type="match status" value="1"/>
</dbReference>
<evidence type="ECO:0000313" key="7">
    <source>
        <dbReference type="EMBL" id="KRX08774.1"/>
    </source>
</evidence>
<keyword evidence="2 4" id="KW-0863">Zinc-finger</keyword>
<comment type="caution">
    <text evidence="7">The sequence shown here is derived from an EMBL/GenBank/DDBJ whole genome shotgun (WGS) entry which is preliminary data.</text>
</comment>
<dbReference type="PANTHER" id="PTHR45931">
    <property type="entry name" value="SI:CH211-59O9.10"/>
    <property type="match status" value="1"/>
</dbReference>
<keyword evidence="5" id="KW-0812">Transmembrane</keyword>
<dbReference type="Gene3D" id="3.30.40.10">
    <property type="entry name" value="Zinc/RING finger domain, C3HC4 (zinc finger)"/>
    <property type="match status" value="1"/>
</dbReference>
<dbReference type="SUPFAM" id="SSF57850">
    <property type="entry name" value="RING/U-box"/>
    <property type="match status" value="1"/>
</dbReference>
<keyword evidence="5" id="KW-1133">Transmembrane helix</keyword>
<dbReference type="InterPro" id="IPR001841">
    <property type="entry name" value="Znf_RING"/>
</dbReference>
<sequence>MIPPKQNKTLEEKVAMQLVCIGYIWLLISIGSFITFLIIIFYYVPKSLLKSKLVSESNDDGVRAQQMNYDKYLDKYQNIQTSCEHIQNHDDLIQDKISYKSFFPFKKKKIQKQNHSIKKDVVKEQLEQQLLQKNYSSDKGYNIQKQISESELYINKQIYKQSYGSEVNNLCSICLEIFEKDNKIIQLPCHYKHIFHQKCIKNWWKTLQACPICRSQFKGEYFFGNSIFPKQRLKQLRYCLAIQIDLLASKAL</sequence>
<dbReference type="GO" id="GO:0061630">
    <property type="term" value="F:ubiquitin protein ligase activity"/>
    <property type="evidence" value="ECO:0007669"/>
    <property type="project" value="TreeGrafter"/>
</dbReference>
<evidence type="ECO:0000256" key="2">
    <source>
        <dbReference type="ARBA" id="ARBA00022771"/>
    </source>
</evidence>
<dbReference type="SMART" id="SM00184">
    <property type="entry name" value="RING"/>
    <property type="match status" value="1"/>
</dbReference>
<dbReference type="Proteomes" id="UP000054937">
    <property type="component" value="Unassembled WGS sequence"/>
</dbReference>
<organism evidence="7 8">
    <name type="scientific">Pseudocohnilembus persalinus</name>
    <name type="common">Ciliate</name>
    <dbReference type="NCBI Taxonomy" id="266149"/>
    <lineage>
        <taxon>Eukaryota</taxon>
        <taxon>Sar</taxon>
        <taxon>Alveolata</taxon>
        <taxon>Ciliophora</taxon>
        <taxon>Intramacronucleata</taxon>
        <taxon>Oligohymenophorea</taxon>
        <taxon>Scuticociliatia</taxon>
        <taxon>Philasterida</taxon>
        <taxon>Pseudocohnilembidae</taxon>
        <taxon>Pseudocohnilembus</taxon>
    </lineage>
</organism>
<evidence type="ECO:0000256" key="3">
    <source>
        <dbReference type="ARBA" id="ARBA00022833"/>
    </source>
</evidence>
<dbReference type="InterPro" id="IPR051834">
    <property type="entry name" value="RING_finger_E3_ligase"/>
</dbReference>
<dbReference type="GO" id="GO:0005634">
    <property type="term" value="C:nucleus"/>
    <property type="evidence" value="ECO:0007669"/>
    <property type="project" value="TreeGrafter"/>
</dbReference>
<gene>
    <name evidence="7" type="ORF">PPERSA_08085</name>
</gene>
<keyword evidence="8" id="KW-1185">Reference proteome</keyword>
<name>A0A0V0R2P1_PSEPJ</name>
<dbReference type="GO" id="GO:0008270">
    <property type="term" value="F:zinc ion binding"/>
    <property type="evidence" value="ECO:0007669"/>
    <property type="project" value="UniProtKB-KW"/>
</dbReference>
<dbReference type="OMA" id="TSCEHIQ"/>
<feature type="domain" description="RING-type" evidence="6">
    <location>
        <begin position="171"/>
        <end position="214"/>
    </location>
</feature>
<reference evidence="7 8" key="1">
    <citation type="journal article" date="2015" name="Sci. Rep.">
        <title>Genome of the facultative scuticociliatosis pathogen Pseudocohnilembus persalinus provides insight into its virulence through horizontal gene transfer.</title>
        <authorList>
            <person name="Xiong J."/>
            <person name="Wang G."/>
            <person name="Cheng J."/>
            <person name="Tian M."/>
            <person name="Pan X."/>
            <person name="Warren A."/>
            <person name="Jiang C."/>
            <person name="Yuan D."/>
            <person name="Miao W."/>
        </authorList>
    </citation>
    <scope>NUCLEOTIDE SEQUENCE [LARGE SCALE GENOMIC DNA]</scope>
    <source>
        <strain evidence="7">36N120E</strain>
    </source>
</reference>
<proteinExistence type="predicted"/>
<keyword evidence="1" id="KW-0479">Metal-binding</keyword>
<evidence type="ECO:0000256" key="1">
    <source>
        <dbReference type="ARBA" id="ARBA00022723"/>
    </source>
</evidence>
<dbReference type="GO" id="GO:0006511">
    <property type="term" value="P:ubiquitin-dependent protein catabolic process"/>
    <property type="evidence" value="ECO:0007669"/>
    <property type="project" value="TreeGrafter"/>
</dbReference>
<feature type="transmembrane region" description="Helical" evidence="5">
    <location>
        <begin position="21"/>
        <end position="44"/>
    </location>
</feature>
<dbReference type="AlphaFoldDB" id="A0A0V0R2P1"/>